<dbReference type="Pfam" id="PF02698">
    <property type="entry name" value="DUF218"/>
    <property type="match status" value="1"/>
</dbReference>
<dbReference type="Proteomes" id="UP001317629">
    <property type="component" value="Chromosome"/>
</dbReference>
<keyword evidence="1" id="KW-0472">Membrane</keyword>
<dbReference type="EMBL" id="AP027142">
    <property type="protein sequence ID" value="BDV35423.1"/>
    <property type="molecule type" value="Genomic_DNA"/>
</dbReference>
<evidence type="ECO:0000259" key="2">
    <source>
        <dbReference type="Pfam" id="PF02698"/>
    </source>
</evidence>
<keyword evidence="1" id="KW-0812">Transmembrane</keyword>
<accession>A0ABN6VID2</accession>
<dbReference type="InterPro" id="IPR014729">
    <property type="entry name" value="Rossmann-like_a/b/a_fold"/>
</dbReference>
<keyword evidence="4" id="KW-1185">Reference proteome</keyword>
<sequence>MFFIFSKIFEFLATPTHFALFIGALGVALSFTRLKRTGCALPGGAIALLLVMGFSPLAGLVAIPLEARFPPPPDDMPAPDGIIVLGGSVDENLSGMRNRVTLAEAAERLTAPIALKRQYPTARLVFTGGTSALRGSAYTEAGTVQRFWREVGLDQGDVLYEDKSRNTFENAAFTRDLVQPKPGERWLLVTSAMHMPRSVGIFRKAGFPVIAYPVDYRTAGDMSGWSVPRHASRSFGLLEFAAHEWVGLAAYWLTGKTDALFPAP</sequence>
<dbReference type="PANTHER" id="PTHR30336:SF4">
    <property type="entry name" value="ENVELOPE BIOGENESIS FACTOR ELYC"/>
    <property type="match status" value="1"/>
</dbReference>
<organism evidence="3 4">
    <name type="scientific">Methylocystis iwaonis</name>
    <dbReference type="NCBI Taxonomy" id="2885079"/>
    <lineage>
        <taxon>Bacteria</taxon>
        <taxon>Pseudomonadati</taxon>
        <taxon>Pseudomonadota</taxon>
        <taxon>Alphaproteobacteria</taxon>
        <taxon>Hyphomicrobiales</taxon>
        <taxon>Methylocystaceae</taxon>
        <taxon>Methylocystis</taxon>
    </lineage>
</organism>
<protein>
    <submittedName>
        <fullName evidence="3">Membrane protein</fullName>
    </submittedName>
</protein>
<dbReference type="PANTHER" id="PTHR30336">
    <property type="entry name" value="INNER MEMBRANE PROTEIN, PROBABLE PERMEASE"/>
    <property type="match status" value="1"/>
</dbReference>
<dbReference type="RefSeq" id="WP_281928863.1">
    <property type="nucleotide sequence ID" value="NZ_AP027142.1"/>
</dbReference>
<evidence type="ECO:0000256" key="1">
    <source>
        <dbReference type="SAM" id="Phobius"/>
    </source>
</evidence>
<dbReference type="InterPro" id="IPR051599">
    <property type="entry name" value="Cell_Envelope_Assoc"/>
</dbReference>
<feature type="domain" description="DUF218" evidence="2">
    <location>
        <begin position="80"/>
        <end position="247"/>
    </location>
</feature>
<feature type="transmembrane region" description="Helical" evidence="1">
    <location>
        <begin position="12"/>
        <end position="32"/>
    </location>
</feature>
<dbReference type="Gene3D" id="3.40.50.620">
    <property type="entry name" value="HUPs"/>
    <property type="match status" value="1"/>
</dbReference>
<evidence type="ECO:0000313" key="3">
    <source>
        <dbReference type="EMBL" id="BDV35423.1"/>
    </source>
</evidence>
<dbReference type="InterPro" id="IPR003848">
    <property type="entry name" value="DUF218"/>
</dbReference>
<name>A0ABN6VID2_9HYPH</name>
<proteinExistence type="predicted"/>
<dbReference type="CDD" id="cd06259">
    <property type="entry name" value="YdcF-like"/>
    <property type="match status" value="1"/>
</dbReference>
<feature type="transmembrane region" description="Helical" evidence="1">
    <location>
        <begin position="44"/>
        <end position="65"/>
    </location>
</feature>
<gene>
    <name evidence="3" type="ORF">SS37A_29520</name>
</gene>
<reference evidence="3 4" key="1">
    <citation type="journal article" date="2023" name="Int. J. Syst. Evol. Microbiol.">
        <title>Methylocystis iwaonis sp. nov., a type II methane-oxidizing bacterium from surface soil of a rice paddy field in Japan, and emended description of the genus Methylocystis (ex Whittenbury et al. 1970) Bowman et al. 1993.</title>
        <authorList>
            <person name="Kaise H."/>
            <person name="Sawadogo J.B."/>
            <person name="Alam M.S."/>
            <person name="Ueno C."/>
            <person name="Dianou D."/>
            <person name="Shinjo R."/>
            <person name="Asakawa S."/>
        </authorList>
    </citation>
    <scope>NUCLEOTIDE SEQUENCE [LARGE SCALE GENOMIC DNA]</scope>
    <source>
        <strain evidence="3 4">SS37A-Re</strain>
    </source>
</reference>
<evidence type="ECO:0000313" key="4">
    <source>
        <dbReference type="Proteomes" id="UP001317629"/>
    </source>
</evidence>
<keyword evidence="1" id="KW-1133">Transmembrane helix</keyword>